<organism evidence="2 3">
    <name type="scientific">Paraconiothyrium brasiliense</name>
    <dbReference type="NCBI Taxonomy" id="300254"/>
    <lineage>
        <taxon>Eukaryota</taxon>
        <taxon>Fungi</taxon>
        <taxon>Dikarya</taxon>
        <taxon>Ascomycota</taxon>
        <taxon>Pezizomycotina</taxon>
        <taxon>Dothideomycetes</taxon>
        <taxon>Pleosporomycetidae</taxon>
        <taxon>Pleosporales</taxon>
        <taxon>Massarineae</taxon>
        <taxon>Didymosphaeriaceae</taxon>
        <taxon>Paraconiothyrium</taxon>
    </lineage>
</organism>
<name>A0ABR3S059_9PLEO</name>
<keyword evidence="3" id="KW-1185">Reference proteome</keyword>
<feature type="region of interest" description="Disordered" evidence="1">
    <location>
        <begin position="139"/>
        <end position="177"/>
    </location>
</feature>
<feature type="compositionally biased region" description="Basic and acidic residues" evidence="1">
    <location>
        <begin position="189"/>
        <end position="206"/>
    </location>
</feature>
<feature type="compositionally biased region" description="Low complexity" evidence="1">
    <location>
        <begin position="9"/>
        <end position="26"/>
    </location>
</feature>
<feature type="compositionally biased region" description="Basic and acidic residues" evidence="1">
    <location>
        <begin position="143"/>
        <end position="156"/>
    </location>
</feature>
<feature type="compositionally biased region" description="Basic and acidic residues" evidence="1">
    <location>
        <begin position="33"/>
        <end position="48"/>
    </location>
</feature>
<evidence type="ECO:0000313" key="3">
    <source>
        <dbReference type="Proteomes" id="UP001521785"/>
    </source>
</evidence>
<comment type="caution">
    <text evidence="2">The sequence shown here is derived from an EMBL/GenBank/DDBJ whole genome shotgun (WGS) entry which is preliminary data.</text>
</comment>
<proteinExistence type="predicted"/>
<feature type="region of interest" description="Disordered" evidence="1">
    <location>
        <begin position="189"/>
        <end position="235"/>
    </location>
</feature>
<protein>
    <submittedName>
        <fullName evidence="2">Uncharacterized protein</fullName>
    </submittedName>
</protein>
<feature type="region of interest" description="Disordered" evidence="1">
    <location>
        <begin position="1"/>
        <end position="71"/>
    </location>
</feature>
<evidence type="ECO:0000256" key="1">
    <source>
        <dbReference type="SAM" id="MobiDB-lite"/>
    </source>
</evidence>
<dbReference type="Proteomes" id="UP001521785">
    <property type="component" value="Unassembled WGS sequence"/>
</dbReference>
<evidence type="ECO:0000313" key="2">
    <source>
        <dbReference type="EMBL" id="KAL1609883.1"/>
    </source>
</evidence>
<sequence>MADVRSMLKQQRAARQQAKAPKQSAPTSKKRKAVDDTPEERKRTRTEEQAGVPAGFFDAGAAQETGATPPDVVAEPAAVPVENIFQQPDVPEPTLPAADAELDAFMAEMDQVAAEQPQRNPVSYSGAVIEVAPMTAAQLAAQAREEQTAQRARRDEEMENEKEDAARALEDEFEEMDGLEERVKKLREQREALRAKHTATEAHEDIPLFSAPQQADDDDSESEDEDWDDWRFRPA</sequence>
<dbReference type="EMBL" id="JAKJXO020000002">
    <property type="protein sequence ID" value="KAL1609883.1"/>
    <property type="molecule type" value="Genomic_DNA"/>
</dbReference>
<feature type="compositionally biased region" description="Acidic residues" evidence="1">
    <location>
        <begin position="215"/>
        <end position="228"/>
    </location>
</feature>
<accession>A0ABR3S059</accession>
<gene>
    <name evidence="2" type="ORF">SLS60_001548</name>
</gene>
<reference evidence="2 3" key="1">
    <citation type="submission" date="2024-02" db="EMBL/GenBank/DDBJ databases">
        <title>De novo assembly and annotation of 12 fungi associated with fruit tree decline syndrome in Ontario, Canada.</title>
        <authorList>
            <person name="Sulman M."/>
            <person name="Ellouze W."/>
            <person name="Ilyukhin E."/>
        </authorList>
    </citation>
    <scope>NUCLEOTIDE SEQUENCE [LARGE SCALE GENOMIC DNA]</scope>
    <source>
        <strain evidence="2 3">M42-189</strain>
    </source>
</reference>